<dbReference type="PaxDb" id="4081-Solyc09g037060.1.1"/>
<sequence>KKFCVKKFVNPKDQSKPGQEALISASPNGSFCERRKRQVTSKMTDCKFDLSVKCTGHIDGGEWLFLLV</sequence>
<dbReference type="InParanoid" id="A0A3Q7I107"/>
<keyword evidence="2" id="KW-1185">Reference proteome</keyword>
<protein>
    <submittedName>
        <fullName evidence="1">Uncharacterized protein</fullName>
    </submittedName>
</protein>
<evidence type="ECO:0000313" key="1">
    <source>
        <dbReference type="EnsemblPlants" id="Solyc09g037060.2.1"/>
    </source>
</evidence>
<reference evidence="1" key="2">
    <citation type="submission" date="2019-01" db="UniProtKB">
        <authorList>
            <consortium name="EnsemblPlants"/>
        </authorList>
    </citation>
    <scope>IDENTIFICATION</scope>
    <source>
        <strain evidence="1">cv. Heinz 1706</strain>
    </source>
</reference>
<dbReference type="Gramene" id="Solyc09g037060.2.1">
    <property type="protein sequence ID" value="Solyc09g037060.2.1"/>
    <property type="gene ID" value="Solyc09g037060.2"/>
</dbReference>
<organism evidence="1">
    <name type="scientific">Solanum lycopersicum</name>
    <name type="common">Tomato</name>
    <name type="synonym">Lycopersicon esculentum</name>
    <dbReference type="NCBI Taxonomy" id="4081"/>
    <lineage>
        <taxon>Eukaryota</taxon>
        <taxon>Viridiplantae</taxon>
        <taxon>Streptophyta</taxon>
        <taxon>Embryophyta</taxon>
        <taxon>Tracheophyta</taxon>
        <taxon>Spermatophyta</taxon>
        <taxon>Magnoliopsida</taxon>
        <taxon>eudicotyledons</taxon>
        <taxon>Gunneridae</taxon>
        <taxon>Pentapetalae</taxon>
        <taxon>asterids</taxon>
        <taxon>lamiids</taxon>
        <taxon>Solanales</taxon>
        <taxon>Solanaceae</taxon>
        <taxon>Solanoideae</taxon>
        <taxon>Solaneae</taxon>
        <taxon>Solanum</taxon>
        <taxon>Solanum subgen. Lycopersicon</taxon>
    </lineage>
</organism>
<dbReference type="EnsemblPlants" id="Solyc09g037060.2.1">
    <property type="protein sequence ID" value="Solyc09g037060.2.1"/>
    <property type="gene ID" value="Solyc09g037060.2"/>
</dbReference>
<dbReference type="Proteomes" id="UP000004994">
    <property type="component" value="Chromosome 9"/>
</dbReference>
<evidence type="ECO:0000313" key="2">
    <source>
        <dbReference type="Proteomes" id="UP000004994"/>
    </source>
</evidence>
<accession>A0A3Q7I107</accession>
<name>A0A3Q7I107_SOLLC</name>
<dbReference type="AlphaFoldDB" id="A0A3Q7I107"/>
<reference evidence="1" key="1">
    <citation type="journal article" date="2012" name="Nature">
        <title>The tomato genome sequence provides insights into fleshy fruit evolution.</title>
        <authorList>
            <consortium name="Tomato Genome Consortium"/>
        </authorList>
    </citation>
    <scope>NUCLEOTIDE SEQUENCE [LARGE SCALE GENOMIC DNA]</scope>
    <source>
        <strain evidence="1">cv. Heinz 1706</strain>
    </source>
</reference>
<proteinExistence type="predicted"/>